<evidence type="ECO:0000256" key="5">
    <source>
        <dbReference type="ARBA" id="ARBA00022777"/>
    </source>
</evidence>
<evidence type="ECO:0000256" key="4">
    <source>
        <dbReference type="ARBA" id="ARBA00022741"/>
    </source>
</evidence>
<feature type="region of interest" description="Disordered" evidence="9">
    <location>
        <begin position="818"/>
        <end position="850"/>
    </location>
</feature>
<protein>
    <submittedName>
        <fullName evidence="11">STE20-like serine/threonine-protein kinase</fullName>
    </submittedName>
</protein>
<dbReference type="InterPro" id="IPR000719">
    <property type="entry name" value="Prot_kinase_dom"/>
</dbReference>
<feature type="compositionally biased region" description="Basic and acidic residues" evidence="9">
    <location>
        <begin position="831"/>
        <end position="849"/>
    </location>
</feature>
<keyword evidence="5 11" id="KW-0418">Kinase</keyword>
<sequence>MSFFKRILKIDQKPAKPKVFSNIKRGENPENHWEKIGELGDGAFGVVYKARNKVDGRLAAAKIVECRTEEDLEDFSVEINILASCDHPNIIKLLDAYYFEMNLWVLIEFCDGGALDSIMVELERGLSEEQIKIVCKETCIALQYLHQHHVIHRDLKAGNILLTMKGGVKLADFGVSAQNDRTMQKRDTFIGTPYWMAPEVIMCETFKDTPYNYAADIWSLGITLIELAQIEPPNHDLNPVRVLLRITKSDPPTLEAPRRWSKDFADFLSRCLVKNPEKRASLTELLAHPFISSVDVKVGTAKHPLSLLAAEAKADVEVIEVDDDDNSSQDGSATPNQDTASVKSGQLPQDDKPPSNTDVTSFKSEAQKVPVPTSNGSAVTEVKSVPEIVTKPAVEESSSDEGIGGSNKSEKCDSTEKLNENVKASKAASNDSGSVADGDNKSLSVGDFDPDNVSTNGDDEEKADQLAELPSISPAHVSTETTTATNSVDPSFVPFVTPCVKSSVSSSTADEIPSGLVKSMTSSFKSVDRDKVSDRSEVSKVSDAKKSQHKGTSFHSLNKLPSELAGVKRVDSQTVFNRSVSAPAVSQLQPQSIKPDEAAALDMLDDVLSSPLADEDTKLHARNDSNGDGVPVVQITSTVSDKSDNPKDTDEQMSPQLTNGALTSQQANGTQQTKRQHKTLKKTRRYIIDGVEVTSTTSKVIDDFDLENQKEKRVLRRQELQELRKLQRDEQRQLANLTTKLGVQWEQMVGRFEQDMAALKRRYQVDLEQLERSQKTQLEKLEQAQEHERKDLIYNSKKEQDKERKHFLEYQKQQQKELKQQLEQLPKQKRKELSKQRKEELERHQRSEEVQFNEKQAEKLRMSIMDLKETHRRNIAATEKMCLLKKQDLQRSRECEIWTLEERHLQERYQTCKQQVKDQYHLQRHQLVLRHDKEQEQMLRHNKRIEEELLDRQRQEKLRLPKIQRTEGKARMSMFKKSLRIQVHQGEQLSERDKIKQFTVTETKRQKQEKLKLQFKHEGQQKELEARCDANLKELTQLQNEKRRLLVERESEKLKTLDDDYNEEHRVWKEQLKPRKKRLEDSFTRTLENHRQFYRESLEVPEHAAPVPAAIPGDNGTVSSGVHDVAPADGNNTSTKIYKL</sequence>
<keyword evidence="6 7" id="KW-0067">ATP-binding</keyword>
<proteinExistence type="evidence at transcript level"/>
<dbReference type="GO" id="GO:0005524">
    <property type="term" value="F:ATP binding"/>
    <property type="evidence" value="ECO:0007669"/>
    <property type="project" value="UniProtKB-UniRule"/>
</dbReference>
<gene>
    <name evidence="11" type="primary">Slk</name>
</gene>
<feature type="compositionally biased region" description="Polar residues" evidence="9">
    <location>
        <begin position="476"/>
        <end position="489"/>
    </location>
</feature>
<feature type="compositionally biased region" description="Basic and acidic residues" evidence="9">
    <location>
        <begin position="408"/>
        <end position="420"/>
    </location>
</feature>
<dbReference type="FunFam" id="1.10.510.10:FF:001298">
    <property type="entry name" value="STE20-like kinase"/>
    <property type="match status" value="1"/>
</dbReference>
<feature type="binding site" evidence="7">
    <location>
        <position position="62"/>
    </location>
    <ligand>
        <name>ATP</name>
        <dbReference type="ChEBI" id="CHEBI:30616"/>
    </ligand>
</feature>
<reference evidence="11" key="1">
    <citation type="submission" date="2020-04" db="EMBL/GenBank/DDBJ databases">
        <authorList>
            <person name="Neveu A P."/>
        </authorList>
    </citation>
    <scope>NUCLEOTIDE SEQUENCE</scope>
    <source>
        <tissue evidence="11">Whole embryo</tissue>
    </source>
</reference>
<keyword evidence="2" id="KW-0597">Phosphoprotein</keyword>
<dbReference type="PROSITE" id="PS00108">
    <property type="entry name" value="PROTEIN_KINASE_ST"/>
    <property type="match status" value="1"/>
</dbReference>
<feature type="compositionally biased region" description="Basic and acidic residues" evidence="9">
    <location>
        <begin position="526"/>
        <end position="546"/>
    </location>
</feature>
<name>A0A6F9DSE0_9ASCI</name>
<dbReference type="Gene3D" id="3.30.200.20">
    <property type="entry name" value="Phosphorylase Kinase, domain 1"/>
    <property type="match status" value="1"/>
</dbReference>
<feature type="region of interest" description="Disordered" evidence="9">
    <location>
        <begin position="322"/>
        <end position="563"/>
    </location>
</feature>
<evidence type="ECO:0000256" key="7">
    <source>
        <dbReference type="PROSITE-ProRule" id="PRU10141"/>
    </source>
</evidence>
<evidence type="ECO:0000256" key="3">
    <source>
        <dbReference type="ARBA" id="ARBA00022679"/>
    </source>
</evidence>
<dbReference type="PANTHER" id="PTHR46538">
    <property type="entry name" value="PROTEIN KINASE DOMAIN-CONTAINING PROTEIN"/>
    <property type="match status" value="1"/>
</dbReference>
<feature type="compositionally biased region" description="Polar residues" evidence="9">
    <location>
        <begin position="354"/>
        <end position="364"/>
    </location>
</feature>
<dbReference type="Pfam" id="PF00069">
    <property type="entry name" value="Pkinase"/>
    <property type="match status" value="1"/>
</dbReference>
<dbReference type="SUPFAM" id="SSF56112">
    <property type="entry name" value="Protein kinase-like (PK-like)"/>
    <property type="match status" value="1"/>
</dbReference>
<organism evidence="11">
    <name type="scientific">Phallusia mammillata</name>
    <dbReference type="NCBI Taxonomy" id="59560"/>
    <lineage>
        <taxon>Eukaryota</taxon>
        <taxon>Metazoa</taxon>
        <taxon>Chordata</taxon>
        <taxon>Tunicata</taxon>
        <taxon>Ascidiacea</taxon>
        <taxon>Phlebobranchia</taxon>
        <taxon>Ascidiidae</taxon>
        <taxon>Phallusia</taxon>
    </lineage>
</organism>
<evidence type="ECO:0000259" key="10">
    <source>
        <dbReference type="PROSITE" id="PS50011"/>
    </source>
</evidence>
<evidence type="ECO:0000313" key="11">
    <source>
        <dbReference type="EMBL" id="CAB3266367.1"/>
    </source>
</evidence>
<feature type="compositionally biased region" description="Polar residues" evidence="9">
    <location>
        <begin position="328"/>
        <end position="347"/>
    </location>
</feature>
<dbReference type="InterPro" id="IPR008271">
    <property type="entry name" value="Ser/Thr_kinase_AS"/>
</dbReference>
<dbReference type="PANTHER" id="PTHR46538:SF3">
    <property type="entry name" value="PROTEIN KINASE DOMAIN-CONTAINING PROTEIN"/>
    <property type="match status" value="1"/>
</dbReference>
<dbReference type="EMBL" id="LR790505">
    <property type="protein sequence ID" value="CAB3266367.1"/>
    <property type="molecule type" value="mRNA"/>
</dbReference>
<accession>A0A6F9DSE0</accession>
<dbReference type="PROSITE" id="PS50011">
    <property type="entry name" value="PROTEIN_KINASE_DOM"/>
    <property type="match status" value="1"/>
</dbReference>
<keyword evidence="1" id="KW-0723">Serine/threonine-protein kinase</keyword>
<dbReference type="AlphaFoldDB" id="A0A6F9DSE0"/>
<feature type="compositionally biased region" description="Polar residues" evidence="9">
    <location>
        <begin position="500"/>
        <end position="509"/>
    </location>
</feature>
<dbReference type="InterPro" id="IPR022165">
    <property type="entry name" value="PKK"/>
</dbReference>
<dbReference type="Gene3D" id="1.10.510.10">
    <property type="entry name" value="Transferase(Phosphotransferase) domain 1"/>
    <property type="match status" value="1"/>
</dbReference>
<feature type="compositionally biased region" description="Basic and acidic residues" evidence="9">
    <location>
        <begin position="615"/>
        <end position="625"/>
    </location>
</feature>
<evidence type="ECO:0000256" key="1">
    <source>
        <dbReference type="ARBA" id="ARBA00022527"/>
    </source>
</evidence>
<dbReference type="PROSITE" id="PS00107">
    <property type="entry name" value="PROTEIN_KINASE_ATP"/>
    <property type="match status" value="1"/>
</dbReference>
<dbReference type="SMART" id="SM00220">
    <property type="entry name" value="S_TKc"/>
    <property type="match status" value="1"/>
</dbReference>
<dbReference type="Pfam" id="PF12474">
    <property type="entry name" value="PKK"/>
    <property type="match status" value="2"/>
</dbReference>
<feature type="compositionally biased region" description="Polar residues" evidence="9">
    <location>
        <begin position="652"/>
        <end position="673"/>
    </location>
</feature>
<feature type="domain" description="Protein kinase" evidence="10">
    <location>
        <begin position="33"/>
        <end position="291"/>
    </location>
</feature>
<dbReference type="InterPro" id="IPR011009">
    <property type="entry name" value="Kinase-like_dom_sf"/>
</dbReference>
<evidence type="ECO:0000256" key="6">
    <source>
        <dbReference type="ARBA" id="ARBA00022840"/>
    </source>
</evidence>
<feature type="coiled-coil region" evidence="8">
    <location>
        <begin position="1021"/>
        <end position="1055"/>
    </location>
</feature>
<evidence type="ECO:0000256" key="2">
    <source>
        <dbReference type="ARBA" id="ARBA00022553"/>
    </source>
</evidence>
<dbReference type="GO" id="GO:0004674">
    <property type="term" value="F:protein serine/threonine kinase activity"/>
    <property type="evidence" value="ECO:0007669"/>
    <property type="project" value="UniProtKB-KW"/>
</dbReference>
<keyword evidence="3" id="KW-0808">Transferase</keyword>
<evidence type="ECO:0000256" key="8">
    <source>
        <dbReference type="SAM" id="Coils"/>
    </source>
</evidence>
<dbReference type="InterPro" id="IPR017441">
    <property type="entry name" value="Protein_kinase_ATP_BS"/>
</dbReference>
<evidence type="ECO:0000256" key="9">
    <source>
        <dbReference type="SAM" id="MobiDB-lite"/>
    </source>
</evidence>
<feature type="region of interest" description="Disordered" evidence="9">
    <location>
        <begin position="615"/>
        <end position="681"/>
    </location>
</feature>
<keyword evidence="4 7" id="KW-0547">Nucleotide-binding</keyword>
<dbReference type="InterPro" id="IPR051585">
    <property type="entry name" value="STE20_Ser/Thr_Kinases"/>
</dbReference>
<feature type="compositionally biased region" description="Basic and acidic residues" evidence="9">
    <location>
        <begin position="641"/>
        <end position="650"/>
    </location>
</feature>
<keyword evidence="8" id="KW-0175">Coiled coil</keyword>